<evidence type="ECO:0000313" key="2">
    <source>
        <dbReference type="Proteomes" id="UP000001037"/>
    </source>
</evidence>
<dbReference type="eggNOG" id="arCOG06028">
    <property type="taxonomic scope" value="Archaea"/>
</dbReference>
<organism evidence="1 2">
    <name type="scientific">Pyrolobus fumarii (strain DSM 11204 / 1A)</name>
    <dbReference type="NCBI Taxonomy" id="694429"/>
    <lineage>
        <taxon>Archaea</taxon>
        <taxon>Thermoproteota</taxon>
        <taxon>Thermoprotei</taxon>
        <taxon>Desulfurococcales</taxon>
        <taxon>Pyrodictiaceae</taxon>
        <taxon>Pyrolobus</taxon>
    </lineage>
</organism>
<dbReference type="STRING" id="694429.Pyrfu_1170"/>
<dbReference type="RefSeq" id="WP_014026710.1">
    <property type="nucleotide sequence ID" value="NC_015931.1"/>
</dbReference>
<gene>
    <name evidence="1" type="ordered locus">Pyrfu_1170</name>
</gene>
<dbReference type="OrthoDB" id="46150at2157"/>
<dbReference type="Proteomes" id="UP000001037">
    <property type="component" value="Chromosome"/>
</dbReference>
<keyword evidence="2" id="KW-1185">Reference proteome</keyword>
<dbReference type="AlphaFoldDB" id="G0EFK9"/>
<dbReference type="GeneID" id="11138353"/>
<dbReference type="EMBL" id="CP002838">
    <property type="protein sequence ID" value="AEM39033.1"/>
    <property type="molecule type" value="Genomic_DNA"/>
</dbReference>
<protein>
    <recommendedName>
        <fullName evidence="3">PIN domain-containing protein</fullName>
    </recommendedName>
</protein>
<evidence type="ECO:0000313" key="1">
    <source>
        <dbReference type="EMBL" id="AEM39033.1"/>
    </source>
</evidence>
<name>G0EFK9_PYRF1</name>
<dbReference type="HOGENOM" id="CLU_2857237_0_0_2"/>
<evidence type="ECO:0008006" key="3">
    <source>
        <dbReference type="Google" id="ProtNLM"/>
    </source>
</evidence>
<sequence>MSSSKKLRILLDTTYLLPMVGVRVRGVEPTPEVLQRLWERGVLEAYYTPFNILELLGKVSRLDQ</sequence>
<dbReference type="InParanoid" id="G0EFK9"/>
<accession>G0EFK9</accession>
<dbReference type="KEGG" id="pfm:Pyrfu_1170"/>
<proteinExistence type="predicted"/>
<reference evidence="1 2" key="1">
    <citation type="journal article" date="2011" name="Stand. Genomic Sci.">
        <title>Complete genome sequence of the hyperthermophilic chemolithoautotroph Pyrolobus fumarii type strain (1A).</title>
        <authorList>
            <person name="Anderson I."/>
            <person name="Goker M."/>
            <person name="Nolan M."/>
            <person name="Lucas S."/>
            <person name="Hammon N."/>
            <person name="Deshpande S."/>
            <person name="Cheng J.F."/>
            <person name="Tapia R."/>
            <person name="Han C."/>
            <person name="Goodwin L."/>
            <person name="Pitluck S."/>
            <person name="Huntemann M."/>
            <person name="Liolios K."/>
            <person name="Ivanova N."/>
            <person name="Pagani I."/>
            <person name="Mavromatis K."/>
            <person name="Ovchinikova G."/>
            <person name="Pati A."/>
            <person name="Chen A."/>
            <person name="Palaniappan K."/>
            <person name="Land M."/>
            <person name="Hauser L."/>
            <person name="Brambilla E.M."/>
            <person name="Huber H."/>
            <person name="Yasawong M."/>
            <person name="Rohde M."/>
            <person name="Spring S."/>
            <person name="Abt B."/>
            <person name="Sikorski J."/>
            <person name="Wirth R."/>
            <person name="Detter J.C."/>
            <person name="Woyke T."/>
            <person name="Bristow J."/>
            <person name="Eisen J.A."/>
            <person name="Markowitz V."/>
            <person name="Hugenholtz P."/>
            <person name="Kyrpides N.C."/>
            <person name="Klenk H.P."/>
            <person name="Lapidus A."/>
        </authorList>
    </citation>
    <scope>NUCLEOTIDE SEQUENCE [LARGE SCALE GENOMIC DNA]</scope>
    <source>
        <strain evidence="2">DSM 11204 / 1A</strain>
    </source>
</reference>